<evidence type="ECO:0000256" key="4">
    <source>
        <dbReference type="ARBA" id="ARBA00023015"/>
    </source>
</evidence>
<keyword evidence="5 9" id="KW-0238">DNA-binding</keyword>
<dbReference type="Pfam" id="PF00486">
    <property type="entry name" value="Trans_reg_C"/>
    <property type="match status" value="1"/>
</dbReference>
<dbReference type="CDD" id="cd17574">
    <property type="entry name" value="REC_OmpR"/>
    <property type="match status" value="1"/>
</dbReference>
<evidence type="ECO:0000256" key="5">
    <source>
        <dbReference type="ARBA" id="ARBA00023125"/>
    </source>
</evidence>
<keyword evidence="6" id="KW-0804">Transcription</keyword>
<organism evidence="12 13">
    <name type="scientific">Clostridium grantii DSM 8605</name>
    <dbReference type="NCBI Taxonomy" id="1121316"/>
    <lineage>
        <taxon>Bacteria</taxon>
        <taxon>Bacillati</taxon>
        <taxon>Bacillota</taxon>
        <taxon>Clostridia</taxon>
        <taxon>Eubacteriales</taxon>
        <taxon>Clostridiaceae</taxon>
        <taxon>Clostridium</taxon>
    </lineage>
</organism>
<dbReference type="Proteomes" id="UP000184447">
    <property type="component" value="Unassembled WGS sequence"/>
</dbReference>
<dbReference type="PROSITE" id="PS51755">
    <property type="entry name" value="OMPR_PHOB"/>
    <property type="match status" value="1"/>
</dbReference>
<evidence type="ECO:0000259" key="10">
    <source>
        <dbReference type="PROSITE" id="PS50110"/>
    </source>
</evidence>
<dbReference type="GO" id="GO:0032993">
    <property type="term" value="C:protein-DNA complex"/>
    <property type="evidence" value="ECO:0007669"/>
    <property type="project" value="TreeGrafter"/>
</dbReference>
<keyword evidence="13" id="KW-1185">Reference proteome</keyword>
<dbReference type="STRING" id="1121316.SAMN02745207_01863"/>
<evidence type="ECO:0000256" key="2">
    <source>
        <dbReference type="ARBA" id="ARBA00022553"/>
    </source>
</evidence>
<evidence type="ECO:0000256" key="8">
    <source>
        <dbReference type="PROSITE-ProRule" id="PRU00169"/>
    </source>
</evidence>
<feature type="domain" description="OmpR/PhoB-type" evidence="11">
    <location>
        <begin position="128"/>
        <end position="229"/>
    </location>
</feature>
<dbReference type="Gene3D" id="6.10.250.690">
    <property type="match status" value="1"/>
</dbReference>
<dbReference type="GO" id="GO:0005829">
    <property type="term" value="C:cytosol"/>
    <property type="evidence" value="ECO:0007669"/>
    <property type="project" value="TreeGrafter"/>
</dbReference>
<evidence type="ECO:0000259" key="11">
    <source>
        <dbReference type="PROSITE" id="PS51755"/>
    </source>
</evidence>
<dbReference type="SUPFAM" id="SSF52172">
    <property type="entry name" value="CheY-like"/>
    <property type="match status" value="1"/>
</dbReference>
<feature type="DNA-binding region" description="OmpR/PhoB-type" evidence="9">
    <location>
        <begin position="128"/>
        <end position="229"/>
    </location>
</feature>
<gene>
    <name evidence="12" type="ORF">SAMN02745207_01863</name>
</gene>
<dbReference type="AlphaFoldDB" id="A0A1M5UPG5"/>
<accession>A0A1M5UPG5</accession>
<name>A0A1M5UPG5_9CLOT</name>
<dbReference type="GO" id="GO:0006355">
    <property type="term" value="P:regulation of DNA-templated transcription"/>
    <property type="evidence" value="ECO:0007669"/>
    <property type="project" value="InterPro"/>
</dbReference>
<comment type="function">
    <text evidence="7">May play the central regulatory role in sporulation. It may be an element of the effector pathway responsible for the activation of sporulation genes in response to nutritional stress. Spo0A may act in concert with spo0H (a sigma factor) to control the expression of some genes that are critical to the sporulation process.</text>
</comment>
<keyword evidence="4" id="KW-0805">Transcription regulation</keyword>
<evidence type="ECO:0000256" key="7">
    <source>
        <dbReference type="ARBA" id="ARBA00024867"/>
    </source>
</evidence>
<reference evidence="12 13" key="1">
    <citation type="submission" date="2016-11" db="EMBL/GenBank/DDBJ databases">
        <authorList>
            <person name="Jaros S."/>
            <person name="Januszkiewicz K."/>
            <person name="Wedrychowicz H."/>
        </authorList>
    </citation>
    <scope>NUCLEOTIDE SEQUENCE [LARGE SCALE GENOMIC DNA]</scope>
    <source>
        <strain evidence="12 13">DSM 8605</strain>
    </source>
</reference>
<dbReference type="InterPro" id="IPR016032">
    <property type="entry name" value="Sig_transdc_resp-reg_C-effctor"/>
</dbReference>
<dbReference type="PROSITE" id="PS50110">
    <property type="entry name" value="RESPONSE_REGULATORY"/>
    <property type="match status" value="1"/>
</dbReference>
<sequence>MKKNILVVDDEKKIVDTIEAYLKKDGYNVFKAYDGEEALRVFTEETIHLLILDLMLPKISGENICKKIRVSSDVPIIMLTAKTNEENKIEGLSIGADDYVTKPFSARELVSRVNALIRRSYREDNALADILVFNDGDLEIDVKKLSVKKQGKIVKLTTYEFKLLNALVNFPGRIFSREELLEKAMDGFNDSFDRSIDTHIRNIRKKIEFDAKNPEYIKTIYGAGYKFGGE</sequence>
<dbReference type="Gene3D" id="3.40.50.2300">
    <property type="match status" value="1"/>
</dbReference>
<feature type="modified residue" description="4-aspartylphosphate" evidence="8">
    <location>
        <position position="53"/>
    </location>
</feature>
<dbReference type="CDD" id="cd00383">
    <property type="entry name" value="trans_reg_C"/>
    <property type="match status" value="1"/>
</dbReference>
<dbReference type="PANTHER" id="PTHR48111">
    <property type="entry name" value="REGULATOR OF RPOS"/>
    <property type="match status" value="1"/>
</dbReference>
<dbReference type="InterPro" id="IPR001867">
    <property type="entry name" value="OmpR/PhoB-type_DNA-bd"/>
</dbReference>
<keyword evidence="3" id="KW-0902">Two-component regulatory system</keyword>
<dbReference type="FunFam" id="3.40.50.2300:FF:000001">
    <property type="entry name" value="DNA-binding response regulator PhoB"/>
    <property type="match status" value="1"/>
</dbReference>
<dbReference type="InterPro" id="IPR039420">
    <property type="entry name" value="WalR-like"/>
</dbReference>
<evidence type="ECO:0000313" key="12">
    <source>
        <dbReference type="EMBL" id="SHH64829.1"/>
    </source>
</evidence>
<evidence type="ECO:0000256" key="3">
    <source>
        <dbReference type="ARBA" id="ARBA00023012"/>
    </source>
</evidence>
<evidence type="ECO:0000256" key="9">
    <source>
        <dbReference type="PROSITE-ProRule" id="PRU01091"/>
    </source>
</evidence>
<dbReference type="GO" id="GO:0000976">
    <property type="term" value="F:transcription cis-regulatory region binding"/>
    <property type="evidence" value="ECO:0007669"/>
    <property type="project" value="TreeGrafter"/>
</dbReference>
<dbReference type="InterPro" id="IPR036388">
    <property type="entry name" value="WH-like_DNA-bd_sf"/>
</dbReference>
<dbReference type="InterPro" id="IPR011006">
    <property type="entry name" value="CheY-like_superfamily"/>
</dbReference>
<keyword evidence="2 8" id="KW-0597">Phosphoprotein</keyword>
<dbReference type="SUPFAM" id="SSF46894">
    <property type="entry name" value="C-terminal effector domain of the bipartite response regulators"/>
    <property type="match status" value="1"/>
</dbReference>
<dbReference type="RefSeq" id="WP_073338154.1">
    <property type="nucleotide sequence ID" value="NZ_FQXM01000008.1"/>
</dbReference>
<protein>
    <recommendedName>
        <fullName evidence="1">Stage 0 sporulation protein A homolog</fullName>
    </recommendedName>
</protein>
<dbReference type="Gene3D" id="1.10.10.10">
    <property type="entry name" value="Winged helix-like DNA-binding domain superfamily/Winged helix DNA-binding domain"/>
    <property type="match status" value="1"/>
</dbReference>
<dbReference type="InterPro" id="IPR001789">
    <property type="entry name" value="Sig_transdc_resp-reg_receiver"/>
</dbReference>
<dbReference type="EMBL" id="FQXM01000008">
    <property type="protein sequence ID" value="SHH64829.1"/>
    <property type="molecule type" value="Genomic_DNA"/>
</dbReference>
<dbReference type="PANTHER" id="PTHR48111:SF73">
    <property type="entry name" value="ALKALINE PHOSPHATASE SYNTHESIS TRANSCRIPTIONAL REGULATORY PROTEIN PHOP"/>
    <property type="match status" value="1"/>
</dbReference>
<dbReference type="Pfam" id="PF00072">
    <property type="entry name" value="Response_reg"/>
    <property type="match status" value="1"/>
</dbReference>
<evidence type="ECO:0000256" key="1">
    <source>
        <dbReference type="ARBA" id="ARBA00018672"/>
    </source>
</evidence>
<dbReference type="SMART" id="SM00862">
    <property type="entry name" value="Trans_reg_C"/>
    <property type="match status" value="1"/>
</dbReference>
<evidence type="ECO:0000313" key="13">
    <source>
        <dbReference type="Proteomes" id="UP000184447"/>
    </source>
</evidence>
<evidence type="ECO:0000256" key="6">
    <source>
        <dbReference type="ARBA" id="ARBA00023163"/>
    </source>
</evidence>
<feature type="domain" description="Response regulatory" evidence="10">
    <location>
        <begin position="4"/>
        <end position="117"/>
    </location>
</feature>
<proteinExistence type="predicted"/>
<dbReference type="SMART" id="SM00448">
    <property type="entry name" value="REC"/>
    <property type="match status" value="1"/>
</dbReference>
<dbReference type="GO" id="GO:0000156">
    <property type="term" value="F:phosphorelay response regulator activity"/>
    <property type="evidence" value="ECO:0007669"/>
    <property type="project" value="TreeGrafter"/>
</dbReference>